<dbReference type="Gene3D" id="3.40.50.720">
    <property type="entry name" value="NAD(P)-binding Rossmann-like Domain"/>
    <property type="match status" value="1"/>
</dbReference>
<evidence type="ECO:0000256" key="2">
    <source>
        <dbReference type="ARBA" id="ARBA00008072"/>
    </source>
</evidence>
<reference evidence="8 9" key="1">
    <citation type="submission" date="2024-01" db="EMBL/GenBank/DDBJ databases">
        <title>Seven novel Bacillus-like species.</title>
        <authorList>
            <person name="Liu G."/>
        </authorList>
    </citation>
    <scope>NUCLEOTIDE SEQUENCE [LARGE SCALE GENOMIC DNA]</scope>
    <source>
        <strain evidence="8 9">FJAT-53711</strain>
    </source>
</reference>
<organism evidence="8 9">
    <name type="scientific">Bacillus yunxiaonensis</name>
    <dbReference type="NCBI Taxonomy" id="3127665"/>
    <lineage>
        <taxon>Bacteria</taxon>
        <taxon>Bacillati</taxon>
        <taxon>Bacillota</taxon>
        <taxon>Bacilli</taxon>
        <taxon>Bacillales</taxon>
        <taxon>Bacillaceae</taxon>
        <taxon>Bacillus</taxon>
    </lineage>
</organism>
<evidence type="ECO:0000313" key="8">
    <source>
        <dbReference type="EMBL" id="MEI4829265.1"/>
    </source>
</evidence>
<dbReference type="InterPro" id="IPR011032">
    <property type="entry name" value="GroES-like_sf"/>
</dbReference>
<protein>
    <submittedName>
        <fullName evidence="8">2,3-butanediol dehydrogenase</fullName>
    </submittedName>
</protein>
<evidence type="ECO:0000256" key="6">
    <source>
        <dbReference type="RuleBase" id="RU361277"/>
    </source>
</evidence>
<dbReference type="PROSITE" id="PS00059">
    <property type="entry name" value="ADH_ZINC"/>
    <property type="match status" value="1"/>
</dbReference>
<proteinExistence type="inferred from homology"/>
<keyword evidence="9" id="KW-1185">Reference proteome</keyword>
<dbReference type="PANTHER" id="PTHR43161">
    <property type="entry name" value="SORBITOL DEHYDROGENASE"/>
    <property type="match status" value="1"/>
</dbReference>
<dbReference type="EMBL" id="JBAWSV010000002">
    <property type="protein sequence ID" value="MEI4829265.1"/>
    <property type="molecule type" value="Genomic_DNA"/>
</dbReference>
<gene>
    <name evidence="8" type="ORF">WAX78_07335</name>
</gene>
<evidence type="ECO:0000256" key="5">
    <source>
        <dbReference type="ARBA" id="ARBA00023002"/>
    </source>
</evidence>
<evidence type="ECO:0000256" key="1">
    <source>
        <dbReference type="ARBA" id="ARBA00001947"/>
    </source>
</evidence>
<dbReference type="SUPFAM" id="SSF50129">
    <property type="entry name" value="GroES-like"/>
    <property type="match status" value="1"/>
</dbReference>
<dbReference type="PANTHER" id="PTHR43161:SF26">
    <property type="entry name" value="GALACTITOL 1-PHOSPHATE 5-DEHYDROGENASE"/>
    <property type="match status" value="1"/>
</dbReference>
<dbReference type="CDD" id="cd08233">
    <property type="entry name" value="butanediol_DH_like"/>
    <property type="match status" value="1"/>
</dbReference>
<dbReference type="SUPFAM" id="SSF51735">
    <property type="entry name" value="NAD(P)-binding Rossmann-fold domains"/>
    <property type="match status" value="1"/>
</dbReference>
<dbReference type="Gene3D" id="3.90.180.10">
    <property type="entry name" value="Medium-chain alcohol dehydrogenases, catalytic domain"/>
    <property type="match status" value="1"/>
</dbReference>
<evidence type="ECO:0000259" key="7">
    <source>
        <dbReference type="SMART" id="SM00829"/>
    </source>
</evidence>
<dbReference type="InterPro" id="IPR002328">
    <property type="entry name" value="ADH_Zn_CS"/>
</dbReference>
<evidence type="ECO:0000256" key="4">
    <source>
        <dbReference type="ARBA" id="ARBA00022833"/>
    </source>
</evidence>
<dbReference type="InterPro" id="IPR013149">
    <property type="entry name" value="ADH-like_C"/>
</dbReference>
<dbReference type="InterPro" id="IPR020843">
    <property type="entry name" value="ER"/>
</dbReference>
<dbReference type="SMART" id="SM00829">
    <property type="entry name" value="PKS_ER"/>
    <property type="match status" value="1"/>
</dbReference>
<keyword evidence="5" id="KW-0560">Oxidoreductase</keyword>
<name>A0ABU8FTE7_9BACI</name>
<evidence type="ECO:0000256" key="3">
    <source>
        <dbReference type="ARBA" id="ARBA00022723"/>
    </source>
</evidence>
<keyword evidence="4 6" id="KW-0862">Zinc</keyword>
<accession>A0ABU8FTE7</accession>
<sequence length="350" mass="38081">MKALLWYDQRDVRVEEVPEPAVKPGAVKIKVKWCGICGTDLHEYLAGPIFIPTEEHPLTHTKAPVILGHEFSGEVVEIGEGVTSYKVGDRVVVEPIYSCGKCEACKRGYYNLCDQLVFHGIGGDGGGFSEYTVVPENMVHHIPDDMTYEQGALVEPTAVAVHAVRQSKLKEGESVAVFGCGPIGLLVIQAAKAAGATPIIAVELSKERQELAKLAGADYVLNPATQDVLQEIRNLTDGVGVRISYEVTGVEVVLRQAIESTSFDGQTVIVSVWEKDATITPNNLVLKEKEVIGILGYRHIFPSVIKLISSGQIQAEKLITKKITIDEVVKEGFEALVKDKKQVKILVSPK</sequence>
<keyword evidence="3 6" id="KW-0479">Metal-binding</keyword>
<evidence type="ECO:0000313" key="9">
    <source>
        <dbReference type="Proteomes" id="UP001367922"/>
    </source>
</evidence>
<dbReference type="Pfam" id="PF08240">
    <property type="entry name" value="ADH_N"/>
    <property type="match status" value="1"/>
</dbReference>
<dbReference type="Pfam" id="PF00107">
    <property type="entry name" value="ADH_zinc_N"/>
    <property type="match status" value="1"/>
</dbReference>
<dbReference type="RefSeq" id="WP_336481651.1">
    <property type="nucleotide sequence ID" value="NZ_JBAWSV010000002.1"/>
</dbReference>
<comment type="similarity">
    <text evidence="2 6">Belongs to the zinc-containing alcohol dehydrogenase family.</text>
</comment>
<dbReference type="Proteomes" id="UP001367922">
    <property type="component" value="Unassembled WGS sequence"/>
</dbReference>
<dbReference type="InterPro" id="IPR036291">
    <property type="entry name" value="NAD(P)-bd_dom_sf"/>
</dbReference>
<feature type="domain" description="Enoyl reductase (ER)" evidence="7">
    <location>
        <begin position="8"/>
        <end position="347"/>
    </location>
</feature>
<comment type="cofactor">
    <cofactor evidence="1 6">
        <name>Zn(2+)</name>
        <dbReference type="ChEBI" id="CHEBI:29105"/>
    </cofactor>
</comment>
<dbReference type="InterPro" id="IPR013154">
    <property type="entry name" value="ADH-like_N"/>
</dbReference>
<comment type="caution">
    <text evidence="8">The sequence shown here is derived from an EMBL/GenBank/DDBJ whole genome shotgun (WGS) entry which is preliminary data.</text>
</comment>